<feature type="compositionally biased region" description="Polar residues" evidence="1">
    <location>
        <begin position="787"/>
        <end position="798"/>
    </location>
</feature>
<protein>
    <submittedName>
        <fullName evidence="2">Uncharacterized protein</fullName>
    </submittedName>
</protein>
<accession>A0A4V4JTH6</accession>
<feature type="compositionally biased region" description="Low complexity" evidence="1">
    <location>
        <begin position="115"/>
        <end position="141"/>
    </location>
</feature>
<comment type="caution">
    <text evidence="2">The sequence shown here is derived from an EMBL/GenBank/DDBJ whole genome shotgun (WGS) entry which is preliminary data.</text>
</comment>
<feature type="region of interest" description="Disordered" evidence="1">
    <location>
        <begin position="285"/>
        <end position="311"/>
    </location>
</feature>
<feature type="region of interest" description="Disordered" evidence="1">
    <location>
        <begin position="783"/>
        <end position="817"/>
    </location>
</feature>
<feature type="compositionally biased region" description="Polar residues" evidence="1">
    <location>
        <begin position="706"/>
        <end position="729"/>
    </location>
</feature>
<reference evidence="2 3" key="1">
    <citation type="submission" date="2018-10" db="EMBL/GenBank/DDBJ databases">
        <title>Fifty Aureobasidium pullulans genomes reveal a recombining polyextremotolerant generalist.</title>
        <authorList>
            <person name="Gostincar C."/>
            <person name="Turk M."/>
            <person name="Zajc J."/>
            <person name="Gunde-Cimerman N."/>
        </authorList>
    </citation>
    <scope>NUCLEOTIDE SEQUENCE [LARGE SCALE GENOMIC DNA]</scope>
    <source>
        <strain evidence="2 3">EXF-6604</strain>
    </source>
</reference>
<feature type="compositionally biased region" description="Low complexity" evidence="1">
    <location>
        <begin position="674"/>
        <end position="693"/>
    </location>
</feature>
<feature type="region of interest" description="Disordered" evidence="1">
    <location>
        <begin position="1"/>
        <end position="31"/>
    </location>
</feature>
<feature type="region of interest" description="Disordered" evidence="1">
    <location>
        <begin position="114"/>
        <end position="142"/>
    </location>
</feature>
<dbReference type="EMBL" id="QZBD01000358">
    <property type="protein sequence ID" value="THY17843.1"/>
    <property type="molecule type" value="Genomic_DNA"/>
</dbReference>
<proteinExistence type="predicted"/>
<dbReference type="AlphaFoldDB" id="A0A4V4JTH6"/>
<feature type="region of interest" description="Disordered" evidence="1">
    <location>
        <begin position="54"/>
        <end position="89"/>
    </location>
</feature>
<feature type="compositionally biased region" description="Polar residues" evidence="1">
    <location>
        <begin position="1"/>
        <end position="14"/>
    </location>
</feature>
<gene>
    <name evidence="2" type="ORF">D6D01_07404</name>
</gene>
<organism evidence="2 3">
    <name type="scientific">Aureobasidium pullulans</name>
    <name type="common">Black yeast</name>
    <name type="synonym">Pullularia pullulans</name>
    <dbReference type="NCBI Taxonomy" id="5580"/>
    <lineage>
        <taxon>Eukaryota</taxon>
        <taxon>Fungi</taxon>
        <taxon>Dikarya</taxon>
        <taxon>Ascomycota</taxon>
        <taxon>Pezizomycotina</taxon>
        <taxon>Dothideomycetes</taxon>
        <taxon>Dothideomycetidae</taxon>
        <taxon>Dothideales</taxon>
        <taxon>Saccotheciaceae</taxon>
        <taxon>Aureobasidium</taxon>
    </lineage>
</organism>
<feature type="compositionally biased region" description="Polar residues" evidence="1">
    <location>
        <begin position="54"/>
        <end position="67"/>
    </location>
</feature>
<evidence type="ECO:0000313" key="2">
    <source>
        <dbReference type="EMBL" id="THY17843.1"/>
    </source>
</evidence>
<feature type="compositionally biased region" description="Polar residues" evidence="1">
    <location>
        <begin position="76"/>
        <end position="89"/>
    </location>
</feature>
<sequence length="975" mass="106308">MSSPPHGWQGSSSLPPNPYGPPEDVVSQMWQQRADNVRASLVLPDRAGALLSSIQGQATQPQSSPQSEHAHRLELQGSQTQTARAQATHMGTQIPQMSAPPRHFHSIQATRNQAPPMQTPQMYSPQTQTPQMQTPQMQTPQGYNSQIQNLHAQTAQVCAAQAHPSQMQPPGMQTPPQMHGPRRQLPSTQALSIQAAQLQAAQLQTPQAAIAQMQADRGQAPQMQTFRMQTAQMQTPQGQALQFQAALAQAPQLQNPQLLATPQDVTQAALAHIMASRARQAQLAQAQAARSQAHPVPAAEHQTIQAPASKGENVRVWMRNRNRRHQAVVSTPTQLLSGGSRQQDVEGLVVHASPQQVRTPVMAARHTQISRGNGAHASGQKTQISRYGVPLEQSFGSAGARVLAQDVQPANGSGPQAQSTRNFDSQAGWQRDQPSSQGIQLARIEEFGVHANVQQAQQSRHGLLLQQPIGGGAGVHADAQSMEPPRNGAAPAQHIGAAGVVANDHQQFLASRKSAPRVHAMGDTGVHASVHQIQPSRSGDLVDRAARAQQAQSFQQVHPVQQAQSVQQVQPMQQSQQAQEARQAHQAQQAPKIQKAQQILKTHQAEQVLQARQVQEAAQRSRNQALIEDVIMQFAVPSVPESTAVDRAASNDPQMQGSKETSPEVAALVTFSRSVSPESNSTKSSTSQISRTTASGRVESLGRGELSNNLDRSARNTQIKLLQSSNSTDPPLDDGEWEAETGPQPTYQLDTFGEMISSPLKAFQKTDAPDFDDTPRAMRELLATEPSAGSRSTISEPFNSRKRQTPHEEGPRKRNKAFGDRIDDIVMDVAHKPRAQIGLEFVRIIESLGMIEPESSQALAALRWMLNSKENTKENRKWPVVFKKWLLAMMRHSLNARMKTGDMPEDVAGDIEPAKQVAPFCSKELHTLKCGHQSPSNEECGMNCYASKQLGNNVRLTEIKCVVCSRWVLEDEPTQ</sequence>
<feature type="compositionally biased region" description="Polar residues" evidence="1">
    <location>
        <begin position="651"/>
        <end position="660"/>
    </location>
</feature>
<evidence type="ECO:0000313" key="3">
    <source>
        <dbReference type="Proteomes" id="UP000306584"/>
    </source>
</evidence>
<evidence type="ECO:0000256" key="1">
    <source>
        <dbReference type="SAM" id="MobiDB-lite"/>
    </source>
</evidence>
<feature type="compositionally biased region" description="Low complexity" evidence="1">
    <location>
        <begin position="165"/>
        <end position="179"/>
    </location>
</feature>
<dbReference type="Proteomes" id="UP000306584">
    <property type="component" value="Unassembled WGS sequence"/>
</dbReference>
<feature type="region of interest" description="Disordered" evidence="1">
    <location>
        <begin position="571"/>
        <end position="598"/>
    </location>
</feature>
<feature type="region of interest" description="Disordered" evidence="1">
    <location>
        <begin position="165"/>
        <end position="184"/>
    </location>
</feature>
<name>A0A4V4JTH6_AURPU</name>
<feature type="region of interest" description="Disordered" evidence="1">
    <location>
        <begin position="643"/>
        <end position="750"/>
    </location>
</feature>
<feature type="region of interest" description="Disordered" evidence="1">
    <location>
        <begin position="467"/>
        <end position="491"/>
    </location>
</feature>
<feature type="compositionally biased region" description="Basic and acidic residues" evidence="1">
    <location>
        <begin position="805"/>
        <end position="817"/>
    </location>
</feature>
<feature type="region of interest" description="Disordered" evidence="1">
    <location>
        <begin position="408"/>
        <end position="437"/>
    </location>
</feature>